<dbReference type="Proteomes" id="UP000257080">
    <property type="component" value="Unassembled WGS sequence"/>
</dbReference>
<feature type="transmembrane region" description="Helical" evidence="1">
    <location>
        <begin position="6"/>
        <end position="27"/>
    </location>
</feature>
<protein>
    <submittedName>
        <fullName evidence="2">Uncharacterized protein</fullName>
    </submittedName>
</protein>
<organism evidence="2 3">
    <name type="scientific">Subtercola boreus</name>
    <dbReference type="NCBI Taxonomy" id="120213"/>
    <lineage>
        <taxon>Bacteria</taxon>
        <taxon>Bacillati</taxon>
        <taxon>Actinomycetota</taxon>
        <taxon>Actinomycetes</taxon>
        <taxon>Micrococcales</taxon>
        <taxon>Microbacteriaceae</taxon>
        <taxon>Subtercola</taxon>
    </lineage>
</organism>
<evidence type="ECO:0000313" key="2">
    <source>
        <dbReference type="EMBL" id="RFA24215.1"/>
    </source>
</evidence>
<gene>
    <name evidence="2" type="ORF">B7R25_17230</name>
</gene>
<reference evidence="2 3" key="1">
    <citation type="submission" date="2017-04" db="EMBL/GenBank/DDBJ databases">
        <title>Comparative genome analysis of Subtercola boreus.</title>
        <authorList>
            <person name="Cho Y.-J."/>
            <person name="Cho A."/>
            <person name="Kim O.-S."/>
            <person name="Lee J.-I."/>
        </authorList>
    </citation>
    <scope>NUCLEOTIDE SEQUENCE [LARGE SCALE GENOMIC DNA]</scope>
    <source>
        <strain evidence="2 3">P28004</strain>
    </source>
</reference>
<keyword evidence="1" id="KW-0472">Membrane</keyword>
<feature type="transmembrane region" description="Helical" evidence="1">
    <location>
        <begin position="58"/>
        <end position="79"/>
    </location>
</feature>
<comment type="caution">
    <text evidence="2">The sequence shown here is derived from an EMBL/GenBank/DDBJ whole genome shotgun (WGS) entry which is preliminary data.</text>
</comment>
<evidence type="ECO:0000256" key="1">
    <source>
        <dbReference type="SAM" id="Phobius"/>
    </source>
</evidence>
<keyword evidence="1" id="KW-1133">Transmembrane helix</keyword>
<proteinExistence type="predicted"/>
<sequence>MNPLKRRLVIAGGIAILLSSILVVLLTRELQQNAGLLCGGATCGYVQLWQIAQALQGTLIGVFTAGIIAIGVALALHAARSNLPDDMPTGDTNAGF</sequence>
<evidence type="ECO:0000313" key="3">
    <source>
        <dbReference type="Proteomes" id="UP000257080"/>
    </source>
</evidence>
<dbReference type="RefSeq" id="WP_116420145.1">
    <property type="nucleotide sequence ID" value="NZ_NBXC01000042.1"/>
</dbReference>
<name>A0A3E0W5D3_9MICO</name>
<dbReference type="AlphaFoldDB" id="A0A3E0W5D3"/>
<accession>A0A3E0W5D3</accession>
<dbReference type="EMBL" id="NBXE01000081">
    <property type="protein sequence ID" value="RFA24215.1"/>
    <property type="molecule type" value="Genomic_DNA"/>
</dbReference>
<keyword evidence="1" id="KW-0812">Transmembrane</keyword>